<dbReference type="OrthoDB" id="1747274at2759"/>
<dbReference type="RefSeq" id="XP_030832453.1">
    <property type="nucleotide sequence ID" value="XM_030976593.1"/>
</dbReference>
<dbReference type="EC" id="2.7.7.7" evidence="4"/>
<keyword evidence="12" id="KW-0863">Zinc-finger</keyword>
<evidence type="ECO:0000256" key="16">
    <source>
        <dbReference type="ARBA" id="ARBA00023125"/>
    </source>
</evidence>
<dbReference type="InterPro" id="IPR022880">
    <property type="entry name" value="DNApol_IV"/>
</dbReference>
<dbReference type="PIRSF" id="PIRSF036603">
    <property type="entry name" value="DPol_eta"/>
    <property type="match status" value="1"/>
</dbReference>
<evidence type="ECO:0000256" key="1">
    <source>
        <dbReference type="ARBA" id="ARBA00001946"/>
    </source>
</evidence>
<dbReference type="FunCoup" id="A0A7M7N7T3">
    <property type="interactions" value="1306"/>
</dbReference>
<evidence type="ECO:0000256" key="21">
    <source>
        <dbReference type="SAM" id="MobiDB-lite"/>
    </source>
</evidence>
<feature type="coiled-coil region" evidence="20">
    <location>
        <begin position="100"/>
        <end position="127"/>
    </location>
</feature>
<evidence type="ECO:0000256" key="7">
    <source>
        <dbReference type="ARBA" id="ARBA00022679"/>
    </source>
</evidence>
<dbReference type="InterPro" id="IPR001126">
    <property type="entry name" value="UmuC"/>
</dbReference>
<dbReference type="SUPFAM" id="SSF56672">
    <property type="entry name" value="DNA/RNA polymerases"/>
    <property type="match status" value="1"/>
</dbReference>
<evidence type="ECO:0000256" key="18">
    <source>
        <dbReference type="ARBA" id="ARBA00023242"/>
    </source>
</evidence>
<evidence type="ECO:0000256" key="12">
    <source>
        <dbReference type="ARBA" id="ARBA00022771"/>
    </source>
</evidence>
<feature type="compositionally biased region" description="Acidic residues" evidence="21">
    <location>
        <begin position="16"/>
        <end position="25"/>
    </location>
</feature>
<dbReference type="InterPro" id="IPR050116">
    <property type="entry name" value="DNA_polymerase-Y"/>
</dbReference>
<dbReference type="Gene3D" id="3.40.1170.60">
    <property type="match status" value="1"/>
</dbReference>
<name>A0A7M7N7T3_STRPU</name>
<dbReference type="InterPro" id="IPR024728">
    <property type="entry name" value="PolY_HhH_motif"/>
</dbReference>
<dbReference type="KEGG" id="spu:754579"/>
<feature type="compositionally biased region" description="Acidic residues" evidence="21">
    <location>
        <begin position="375"/>
        <end position="389"/>
    </location>
</feature>
<evidence type="ECO:0000256" key="10">
    <source>
        <dbReference type="ARBA" id="ARBA00022723"/>
    </source>
</evidence>
<comment type="catalytic activity">
    <reaction evidence="19">
        <text>DNA(n) + a 2'-deoxyribonucleoside 5'-triphosphate = DNA(n+1) + diphosphate</text>
        <dbReference type="Rhea" id="RHEA:22508"/>
        <dbReference type="Rhea" id="RHEA-COMP:17339"/>
        <dbReference type="Rhea" id="RHEA-COMP:17340"/>
        <dbReference type="ChEBI" id="CHEBI:33019"/>
        <dbReference type="ChEBI" id="CHEBI:61560"/>
        <dbReference type="ChEBI" id="CHEBI:173112"/>
        <dbReference type="EC" id="2.7.7.7"/>
    </reaction>
</comment>
<evidence type="ECO:0000256" key="4">
    <source>
        <dbReference type="ARBA" id="ARBA00012417"/>
    </source>
</evidence>
<feature type="region of interest" description="Disordered" evidence="21">
    <location>
        <begin position="1"/>
        <end position="37"/>
    </location>
</feature>
<evidence type="ECO:0000256" key="5">
    <source>
        <dbReference type="ARBA" id="ARBA00016178"/>
    </source>
</evidence>
<evidence type="ECO:0000256" key="9">
    <source>
        <dbReference type="ARBA" id="ARBA00022705"/>
    </source>
</evidence>
<dbReference type="FunFam" id="1.10.150.810:FF:000001">
    <property type="entry name" value="DNA polymerase kappa"/>
    <property type="match status" value="1"/>
</dbReference>
<keyword evidence="15" id="KW-0239">DNA-directed DNA polymerase</keyword>
<feature type="region of interest" description="Disordered" evidence="21">
    <location>
        <begin position="349"/>
        <end position="395"/>
    </location>
</feature>
<dbReference type="CTD" id="51426"/>
<proteinExistence type="inferred from homology"/>
<dbReference type="Gene3D" id="1.10.150.20">
    <property type="entry name" value="5' to 3' exonuclease, C-terminal subdomain"/>
    <property type="match status" value="1"/>
</dbReference>
<dbReference type="GO" id="GO:0003887">
    <property type="term" value="F:DNA-directed DNA polymerase activity"/>
    <property type="evidence" value="ECO:0000318"/>
    <property type="project" value="GO_Central"/>
</dbReference>
<feature type="compositionally biased region" description="Basic residues" evidence="21">
    <location>
        <begin position="946"/>
        <end position="956"/>
    </location>
</feature>
<keyword evidence="9" id="KW-0235">DNA replication</keyword>
<dbReference type="FunFam" id="3.30.1490.100:FF:000005">
    <property type="entry name" value="DNA polymerase kappa"/>
    <property type="match status" value="1"/>
</dbReference>
<dbReference type="InParanoid" id="A0A7M7N7T3"/>
<keyword evidence="10" id="KW-0479">Metal-binding</keyword>
<dbReference type="Gene3D" id="1.10.150.810">
    <property type="match status" value="1"/>
</dbReference>
<dbReference type="EnsemblMetazoa" id="XM_030976593">
    <property type="protein sequence ID" value="XP_030832453"/>
    <property type="gene ID" value="LOC754579"/>
</dbReference>
<dbReference type="GO" id="GO:0003684">
    <property type="term" value="F:damaged DNA binding"/>
    <property type="evidence" value="ECO:0007669"/>
    <property type="project" value="InterPro"/>
</dbReference>
<dbReference type="FunFam" id="1.10.150.810:FF:000005">
    <property type="entry name" value="DNA polymerase kappa-like"/>
    <property type="match status" value="1"/>
</dbReference>
<sequence>MNTPPSRGLDWKEIHVDEEEEDDENWAMPASTLPGQAGHFTSPLSVPSSHQIISGNKDLQLDNSRVSSMDLNTNKAGMEGLDKEKINKIIMEASKGSRFYDNQKKREKQTTERINKMMEKLAQLTESEKQAALTQVDEMVRDLELSRDLSRIIVHLDMDMFYAAVEMRDDPELQEKPMAVGGMGMLSTSNYKARRFGVRAAMPGFIGKKLCPELVLVPPHFDKYRAVSKQVREILAEYDPNFCPMSLDEAYFDLTEYLERRRRMSAEERTYLYCSAEDHGQVEDEKKSTSDKAANNVSIQERTSDEDGYGSSGDYQHQSSSGVDRSLFTSVSKKQGEVTSGKVLSVPAEIQVKSPRRHGNTNNASSLEDSRSEAEWDEQPEQDVEDEDNTCGTKRQDGRFETFGVTCEEVVREIRFRIEQKTKLTASAGIAPNCMLAKICSDKNKPNGQYRIQPSREDVMDFIRDLSIRKISGIGKVTERMLSALGIQTCTDLYQQRALSYLLFSQTSSSHFLHISLGLGSTHVERDGERKSMSTERTFKEISIPSELYSKCMELCEALAEDLKKEQIQGKTVTVKLKTVNFEVKSRASSLKVPVRSSQEIFAIARDLIRTEIRACHPQPLRLRLMGVRLSSFQDASKLSRSRQGTILDMFAKKQSNNPQPVTTPTPDCTEPTMGLLEESTSNNSFSGSVGTPGEVSDVSRIQVLVPNTKVSAPDTEILTSDTEDGVGVSFDNKERVEKKDVVSGSKKAPEARDSTQSAVGVGVSVNRVDRSVSSDTELSSEQTFESAITAANVRTSMTISNPHHSQSHLEPRLPFCEDDFVSGRENEHSSIADREEHTKQLYHPELLSKSEIFNQENNQRVDKLLKMNSHAKSDEYGSECTSSVEAEAQRMLTCPICRQERAYSTLEGLNQHIDACLNKSAIKEMLHRDKSRSFSSSNNQLTKSGPKKLHSRKRSNSGSGSSSSKKKRSKSTPCRTLYDFFQKKDNH</sequence>
<dbReference type="Pfam" id="PF00817">
    <property type="entry name" value="IMS"/>
    <property type="match status" value="1"/>
</dbReference>
<evidence type="ECO:0000256" key="11">
    <source>
        <dbReference type="ARBA" id="ARBA00022763"/>
    </source>
</evidence>
<reference evidence="23" key="2">
    <citation type="submission" date="2021-01" db="UniProtKB">
        <authorList>
            <consortium name="EnsemblMetazoa"/>
        </authorList>
    </citation>
    <scope>IDENTIFICATION</scope>
</reference>
<dbReference type="Gene3D" id="3.30.160.60">
    <property type="entry name" value="Classic Zinc Finger"/>
    <property type="match status" value="1"/>
</dbReference>
<keyword evidence="18" id="KW-0539">Nucleus</keyword>
<dbReference type="GO" id="GO:0006260">
    <property type="term" value="P:DNA replication"/>
    <property type="evidence" value="ECO:0007669"/>
    <property type="project" value="UniProtKB-KW"/>
</dbReference>
<keyword evidence="7" id="KW-0808">Transferase</keyword>
<dbReference type="AlphaFoldDB" id="A0A7M7N7T3"/>
<dbReference type="InterPro" id="IPR017961">
    <property type="entry name" value="DNA_pol_Y-fam_little_finger"/>
</dbReference>
<evidence type="ECO:0000256" key="19">
    <source>
        <dbReference type="ARBA" id="ARBA00049244"/>
    </source>
</evidence>
<dbReference type="PANTHER" id="PTHR11076">
    <property type="entry name" value="DNA REPAIR POLYMERASE UMUC / TRANSFERASE FAMILY MEMBER"/>
    <property type="match status" value="1"/>
</dbReference>
<comment type="cofactor">
    <cofactor evidence="1">
        <name>Mg(2+)</name>
        <dbReference type="ChEBI" id="CHEBI:18420"/>
    </cofactor>
</comment>
<dbReference type="OMA" id="ERINKMM"/>
<dbReference type="InterPro" id="IPR043128">
    <property type="entry name" value="Rev_trsase/Diguanyl_cyclase"/>
</dbReference>
<dbReference type="GO" id="GO:0042276">
    <property type="term" value="P:error-prone translesion synthesis"/>
    <property type="evidence" value="ECO:0000318"/>
    <property type="project" value="GO_Central"/>
</dbReference>
<comment type="similarity">
    <text evidence="3">Belongs to the DNA polymerase type-Y family.</text>
</comment>
<dbReference type="Gene3D" id="3.30.70.270">
    <property type="match status" value="1"/>
</dbReference>
<keyword evidence="13" id="KW-0862">Zinc</keyword>
<evidence type="ECO:0000256" key="13">
    <source>
        <dbReference type="ARBA" id="ARBA00022833"/>
    </source>
</evidence>
<evidence type="ECO:0000256" key="14">
    <source>
        <dbReference type="ARBA" id="ARBA00022842"/>
    </source>
</evidence>
<dbReference type="InterPro" id="IPR043502">
    <property type="entry name" value="DNA/RNA_pol_sf"/>
</dbReference>
<feature type="domain" description="UmuC" evidence="22">
    <location>
        <begin position="153"/>
        <end position="475"/>
    </location>
</feature>
<dbReference type="GeneID" id="754579"/>
<dbReference type="GO" id="GO:0006281">
    <property type="term" value="P:DNA repair"/>
    <property type="evidence" value="ECO:0007669"/>
    <property type="project" value="UniProtKB-KW"/>
</dbReference>
<keyword evidence="11" id="KW-0227">DNA damage</keyword>
<dbReference type="PANTHER" id="PTHR11076:SF33">
    <property type="entry name" value="DNA POLYMERASE KAPPA"/>
    <property type="match status" value="1"/>
</dbReference>
<dbReference type="SUPFAM" id="SSF100879">
    <property type="entry name" value="Lesion bypass DNA polymerase (Y-family), little finger domain"/>
    <property type="match status" value="1"/>
</dbReference>
<feature type="region of interest" description="Disordered" evidence="21">
    <location>
        <begin position="279"/>
        <end position="327"/>
    </location>
</feature>
<dbReference type="HAMAP" id="MF_01113">
    <property type="entry name" value="DNApol_IV"/>
    <property type="match status" value="1"/>
</dbReference>
<evidence type="ECO:0000256" key="15">
    <source>
        <dbReference type="ARBA" id="ARBA00022932"/>
    </source>
</evidence>
<feature type="compositionally biased region" description="Polar residues" evidence="21">
    <location>
        <begin position="934"/>
        <end position="944"/>
    </location>
</feature>
<evidence type="ECO:0000256" key="17">
    <source>
        <dbReference type="ARBA" id="ARBA00023204"/>
    </source>
</evidence>
<dbReference type="CDD" id="cd03586">
    <property type="entry name" value="PolY_Pol_IV_kappa"/>
    <property type="match status" value="1"/>
</dbReference>
<dbReference type="Pfam" id="PF11799">
    <property type="entry name" value="IMS_C"/>
    <property type="match status" value="1"/>
</dbReference>
<reference evidence="24" key="1">
    <citation type="submission" date="2015-02" db="EMBL/GenBank/DDBJ databases">
        <title>Genome sequencing for Strongylocentrotus purpuratus.</title>
        <authorList>
            <person name="Murali S."/>
            <person name="Liu Y."/>
            <person name="Vee V."/>
            <person name="English A."/>
            <person name="Wang M."/>
            <person name="Skinner E."/>
            <person name="Han Y."/>
            <person name="Muzny D.M."/>
            <person name="Worley K.C."/>
            <person name="Gibbs R.A."/>
        </authorList>
    </citation>
    <scope>NUCLEOTIDE SEQUENCE</scope>
</reference>
<keyword evidence="17" id="KW-0234">DNA repair</keyword>
<evidence type="ECO:0000256" key="3">
    <source>
        <dbReference type="ARBA" id="ARBA00010945"/>
    </source>
</evidence>
<evidence type="ECO:0000259" key="22">
    <source>
        <dbReference type="PROSITE" id="PS50173"/>
    </source>
</evidence>
<evidence type="ECO:0000313" key="24">
    <source>
        <dbReference type="Proteomes" id="UP000007110"/>
    </source>
</evidence>
<accession>A0A7M7N7T3</accession>
<keyword evidence="24" id="KW-1185">Reference proteome</keyword>
<evidence type="ECO:0000256" key="20">
    <source>
        <dbReference type="SAM" id="Coils"/>
    </source>
</evidence>
<dbReference type="InterPro" id="IPR006642">
    <property type="entry name" value="Rad18_UBZ4"/>
</dbReference>
<evidence type="ECO:0000313" key="23">
    <source>
        <dbReference type="EnsemblMetazoa" id="XP_030832453"/>
    </source>
</evidence>
<dbReference type="GO" id="GO:0008270">
    <property type="term" value="F:zinc ion binding"/>
    <property type="evidence" value="ECO:0007669"/>
    <property type="project" value="UniProtKB-KW"/>
</dbReference>
<evidence type="ECO:0000256" key="6">
    <source>
        <dbReference type="ARBA" id="ARBA00022457"/>
    </source>
</evidence>
<dbReference type="SMART" id="SM00734">
    <property type="entry name" value="ZnF_Rad18"/>
    <property type="match status" value="1"/>
</dbReference>
<feature type="compositionally biased region" description="Polar residues" evidence="21">
    <location>
        <begin position="291"/>
        <end position="301"/>
    </location>
</feature>
<dbReference type="InterPro" id="IPR036775">
    <property type="entry name" value="DNA_pol_Y-fam_lit_finger_sf"/>
</dbReference>
<dbReference type="FunFam" id="3.40.1170.60:FF:000002">
    <property type="entry name" value="Polymerase (DNA directed) kappa"/>
    <property type="match status" value="1"/>
</dbReference>
<evidence type="ECO:0000256" key="8">
    <source>
        <dbReference type="ARBA" id="ARBA00022695"/>
    </source>
</evidence>
<dbReference type="PROSITE" id="PS50173">
    <property type="entry name" value="UMUC"/>
    <property type="match status" value="1"/>
</dbReference>
<evidence type="ECO:0000256" key="2">
    <source>
        <dbReference type="ARBA" id="ARBA00004123"/>
    </source>
</evidence>
<keyword evidence="20" id="KW-0175">Coiled coil</keyword>
<feature type="compositionally biased region" description="Polar residues" evidence="21">
    <location>
        <begin position="313"/>
        <end position="327"/>
    </location>
</feature>
<feature type="region of interest" description="Disordered" evidence="21">
    <location>
        <begin position="930"/>
        <end position="988"/>
    </location>
</feature>
<keyword evidence="8" id="KW-0548">Nucleotidyltransferase</keyword>
<keyword evidence="6" id="KW-0515">Mutator protein</keyword>
<dbReference type="Gene3D" id="3.30.1490.100">
    <property type="entry name" value="DNA polymerase, Y-family, little finger domain"/>
    <property type="match status" value="1"/>
</dbReference>
<organism evidence="23 24">
    <name type="scientific">Strongylocentrotus purpuratus</name>
    <name type="common">Purple sea urchin</name>
    <dbReference type="NCBI Taxonomy" id="7668"/>
    <lineage>
        <taxon>Eukaryota</taxon>
        <taxon>Metazoa</taxon>
        <taxon>Echinodermata</taxon>
        <taxon>Eleutherozoa</taxon>
        <taxon>Echinozoa</taxon>
        <taxon>Echinoidea</taxon>
        <taxon>Euechinoidea</taxon>
        <taxon>Echinacea</taxon>
        <taxon>Camarodonta</taxon>
        <taxon>Echinidea</taxon>
        <taxon>Strongylocentrotidae</taxon>
        <taxon>Strongylocentrotus</taxon>
    </lineage>
</organism>
<dbReference type="Proteomes" id="UP000007110">
    <property type="component" value="Unassembled WGS sequence"/>
</dbReference>
<dbReference type="GO" id="GO:0005634">
    <property type="term" value="C:nucleus"/>
    <property type="evidence" value="ECO:0000318"/>
    <property type="project" value="GO_Central"/>
</dbReference>
<feature type="compositionally biased region" description="Basic and acidic residues" evidence="21">
    <location>
        <begin position="279"/>
        <end position="290"/>
    </location>
</feature>
<dbReference type="Pfam" id="PF11798">
    <property type="entry name" value="IMS_HHH"/>
    <property type="match status" value="1"/>
</dbReference>
<keyword evidence="16" id="KW-0238">DNA-binding</keyword>
<keyword evidence="14" id="KW-0460">Magnesium</keyword>
<protein>
    <recommendedName>
        <fullName evidence="5">DNA polymerase kappa</fullName>
        <ecNumber evidence="4">2.7.7.7</ecNumber>
    </recommendedName>
</protein>
<comment type="subcellular location">
    <subcellularLocation>
        <location evidence="2">Nucleus</location>
    </subcellularLocation>
</comment>